<dbReference type="Pfam" id="PF12713">
    <property type="entry name" value="DUF3806"/>
    <property type="match status" value="1"/>
</dbReference>
<dbReference type="Pfam" id="PF01694">
    <property type="entry name" value="Rhomboid"/>
    <property type="match status" value="1"/>
</dbReference>
<feature type="transmembrane region" description="Helical" evidence="7">
    <location>
        <begin position="172"/>
        <end position="192"/>
    </location>
</feature>
<dbReference type="GO" id="GO:0006508">
    <property type="term" value="P:proteolysis"/>
    <property type="evidence" value="ECO:0007669"/>
    <property type="project" value="UniProtKB-KW"/>
</dbReference>
<dbReference type="AlphaFoldDB" id="A0A3S9HH78"/>
<evidence type="ECO:0000256" key="7">
    <source>
        <dbReference type="SAM" id="Phobius"/>
    </source>
</evidence>
<keyword evidence="6 7" id="KW-0472">Membrane</keyword>
<dbReference type="RefSeq" id="WP_126126855.1">
    <property type="nucleotide sequence ID" value="NZ_CP034464.1"/>
</dbReference>
<evidence type="ECO:0000313" key="10">
    <source>
        <dbReference type="EMBL" id="AZP11467.1"/>
    </source>
</evidence>
<name>A0A3S9HH78_9BURK</name>
<evidence type="ECO:0000256" key="6">
    <source>
        <dbReference type="ARBA" id="ARBA00023136"/>
    </source>
</evidence>
<dbReference type="OrthoDB" id="9778341at2"/>
<dbReference type="InterPro" id="IPR035952">
    <property type="entry name" value="Rhomboid-like_sf"/>
</dbReference>
<evidence type="ECO:0000256" key="5">
    <source>
        <dbReference type="ARBA" id="ARBA00022989"/>
    </source>
</evidence>
<organism evidence="10 11">
    <name type="scientific">Undibacterium parvum</name>
    <dbReference type="NCBI Taxonomy" id="401471"/>
    <lineage>
        <taxon>Bacteria</taxon>
        <taxon>Pseudomonadati</taxon>
        <taxon>Pseudomonadota</taxon>
        <taxon>Betaproteobacteria</taxon>
        <taxon>Burkholderiales</taxon>
        <taxon>Oxalobacteraceae</taxon>
        <taxon>Undibacterium</taxon>
    </lineage>
</organism>
<dbReference type="EMBL" id="CP034464">
    <property type="protein sequence ID" value="AZP11467.1"/>
    <property type="molecule type" value="Genomic_DNA"/>
</dbReference>
<keyword evidence="10" id="KW-0378">Hydrolase</keyword>
<dbReference type="InterPro" id="IPR022764">
    <property type="entry name" value="Peptidase_S54_rhomboid_dom"/>
</dbReference>
<keyword evidence="4 7" id="KW-0812">Transmembrane</keyword>
<dbReference type="Gene3D" id="1.20.120.1090">
    <property type="match status" value="1"/>
</dbReference>
<keyword evidence="3" id="KW-0997">Cell inner membrane</keyword>
<evidence type="ECO:0000259" key="8">
    <source>
        <dbReference type="Pfam" id="PF01694"/>
    </source>
</evidence>
<dbReference type="GO" id="GO:0016020">
    <property type="term" value="C:membrane"/>
    <property type="evidence" value="ECO:0007669"/>
    <property type="project" value="UniProtKB-SubCell"/>
</dbReference>
<dbReference type="GO" id="GO:0004252">
    <property type="term" value="F:serine-type endopeptidase activity"/>
    <property type="evidence" value="ECO:0007669"/>
    <property type="project" value="InterPro"/>
</dbReference>
<accession>A0A3S9HH78</accession>
<evidence type="ECO:0000259" key="9">
    <source>
        <dbReference type="Pfam" id="PF12713"/>
    </source>
</evidence>
<sequence>MQKIKRYSSVSIVLIVLCGIVALLSRLGEARGVLVPLFIANPGSEGLNDILHGQIWRLVTPMFIHFGIMHFVFNMMWVWDLGKLIQAKKGAGFYILFVLVVASLSNLAQYLFTHSPYFGGMSGVVYGLFGYIWIRGRYDAKFSADLPKTTVNMMLIWFLLCWTGLLGPIANWAHTVGLVVGALWAFLGTRALPAMTAADRAPQNQRLEYLSMADMLLLEEQRRWVREHYLPEAEHKYESVEGKLSIIDAIVQQNAGSQKLRQLKQMLALDTALADALVQDTGAQWAVLADDDKRVPVLMKEGARMQVLAVNAISTLLQRGEAIVVQQLFEDARLRLLQE</sequence>
<dbReference type="Gene3D" id="1.20.1540.10">
    <property type="entry name" value="Rhomboid-like"/>
    <property type="match status" value="1"/>
</dbReference>
<evidence type="ECO:0000256" key="3">
    <source>
        <dbReference type="ARBA" id="ARBA00022519"/>
    </source>
</evidence>
<keyword evidence="2" id="KW-1003">Cell membrane</keyword>
<evidence type="ECO:0000256" key="2">
    <source>
        <dbReference type="ARBA" id="ARBA00022475"/>
    </source>
</evidence>
<feature type="domain" description="Peptidase S54 rhomboid" evidence="8">
    <location>
        <begin position="53"/>
        <end position="188"/>
    </location>
</feature>
<feature type="domain" description="DUF3806" evidence="9">
    <location>
        <begin position="244"/>
        <end position="328"/>
    </location>
</feature>
<feature type="transmembrane region" description="Helical" evidence="7">
    <location>
        <begin position="91"/>
        <end position="111"/>
    </location>
</feature>
<keyword evidence="10" id="KW-0645">Protease</keyword>
<evidence type="ECO:0000256" key="1">
    <source>
        <dbReference type="ARBA" id="ARBA00004141"/>
    </source>
</evidence>
<keyword evidence="11" id="KW-1185">Reference proteome</keyword>
<comment type="subcellular location">
    <subcellularLocation>
        <location evidence="1">Membrane</location>
        <topology evidence="1">Multi-pass membrane protein</topology>
    </subcellularLocation>
</comment>
<evidence type="ECO:0000313" key="11">
    <source>
        <dbReference type="Proteomes" id="UP000275663"/>
    </source>
</evidence>
<proteinExistence type="predicted"/>
<gene>
    <name evidence="10" type="ORF">EJN92_05310</name>
</gene>
<dbReference type="Proteomes" id="UP000275663">
    <property type="component" value="Chromosome"/>
</dbReference>
<dbReference type="PANTHER" id="PTHR43066:SF26">
    <property type="entry name" value="RHOMBOID PROTEASE GLPG"/>
    <property type="match status" value="1"/>
</dbReference>
<dbReference type="KEGG" id="upv:EJN92_05310"/>
<dbReference type="InterPro" id="IPR024266">
    <property type="entry name" value="DUF3806"/>
</dbReference>
<feature type="transmembrane region" description="Helical" evidence="7">
    <location>
        <begin position="54"/>
        <end position="79"/>
    </location>
</feature>
<evidence type="ECO:0000256" key="4">
    <source>
        <dbReference type="ARBA" id="ARBA00022692"/>
    </source>
</evidence>
<reference evidence="10 11" key="1">
    <citation type="journal article" date="2011" name="Int. J. Syst. Evol. Microbiol.">
        <title>Description of Undibacterium oligocarboniphilum sp. nov., isolated from purified water, and Undibacterium pigrum strain CCUG 49012 as the type strain of Undibacterium parvum sp. nov., and emended descriptions of the genus Undibacterium and the species Undibacterium pigrum.</title>
        <authorList>
            <person name="Eder W."/>
            <person name="Wanner G."/>
            <person name="Ludwig W."/>
            <person name="Busse H.J."/>
            <person name="Ziemke-Kageler F."/>
            <person name="Lang E."/>
        </authorList>
    </citation>
    <scope>NUCLEOTIDE SEQUENCE [LARGE SCALE GENOMIC DNA]</scope>
    <source>
        <strain evidence="10 11">DSM 23061</strain>
    </source>
</reference>
<protein>
    <submittedName>
        <fullName evidence="10">Rhomboid family intramembrane serine protease</fullName>
    </submittedName>
</protein>
<keyword evidence="5 7" id="KW-1133">Transmembrane helix</keyword>
<dbReference type="PANTHER" id="PTHR43066">
    <property type="entry name" value="RHOMBOID-RELATED PROTEIN"/>
    <property type="match status" value="1"/>
</dbReference>
<feature type="transmembrane region" description="Helical" evidence="7">
    <location>
        <begin position="117"/>
        <end position="134"/>
    </location>
</feature>
<dbReference type="SUPFAM" id="SSF144091">
    <property type="entry name" value="Rhomboid-like"/>
    <property type="match status" value="1"/>
</dbReference>